<gene>
    <name evidence="1" type="ORF">K488DRAFT_30158</name>
</gene>
<feature type="non-terminal residue" evidence="1">
    <location>
        <position position="70"/>
    </location>
</feature>
<accession>A0ACB8Q7J7</accession>
<organism evidence="1 2">
    <name type="scientific">Vararia minispora EC-137</name>
    <dbReference type="NCBI Taxonomy" id="1314806"/>
    <lineage>
        <taxon>Eukaryota</taxon>
        <taxon>Fungi</taxon>
        <taxon>Dikarya</taxon>
        <taxon>Basidiomycota</taxon>
        <taxon>Agaricomycotina</taxon>
        <taxon>Agaricomycetes</taxon>
        <taxon>Russulales</taxon>
        <taxon>Lachnocladiaceae</taxon>
        <taxon>Vararia</taxon>
    </lineage>
</organism>
<reference evidence="1" key="2">
    <citation type="journal article" date="2022" name="New Phytol.">
        <title>Evolutionary transition to the ectomycorrhizal habit in the genomes of a hyperdiverse lineage of mushroom-forming fungi.</title>
        <authorList>
            <person name="Looney B."/>
            <person name="Miyauchi S."/>
            <person name="Morin E."/>
            <person name="Drula E."/>
            <person name="Courty P.E."/>
            <person name="Kohler A."/>
            <person name="Kuo A."/>
            <person name="LaButti K."/>
            <person name="Pangilinan J."/>
            <person name="Lipzen A."/>
            <person name="Riley R."/>
            <person name="Andreopoulos W."/>
            <person name="He G."/>
            <person name="Johnson J."/>
            <person name="Nolan M."/>
            <person name="Tritt A."/>
            <person name="Barry K.W."/>
            <person name="Grigoriev I.V."/>
            <person name="Nagy L.G."/>
            <person name="Hibbett D."/>
            <person name="Henrissat B."/>
            <person name="Matheny P.B."/>
            <person name="Labbe J."/>
            <person name="Martin F.M."/>
        </authorList>
    </citation>
    <scope>NUCLEOTIDE SEQUENCE</scope>
    <source>
        <strain evidence="1">EC-137</strain>
    </source>
</reference>
<dbReference type="Proteomes" id="UP000814128">
    <property type="component" value="Unassembled WGS sequence"/>
</dbReference>
<sequence>LPLPLPPSSDTTLNDVRQSEMVVNGRAVQLDALGPVVLNTDGTVSRITNWQEMTEDEKLRTLRVLVARNK</sequence>
<feature type="non-terminal residue" evidence="1">
    <location>
        <position position="1"/>
    </location>
</feature>
<dbReference type="EMBL" id="MU273871">
    <property type="protein sequence ID" value="KAI0027607.1"/>
    <property type="molecule type" value="Genomic_DNA"/>
</dbReference>
<comment type="caution">
    <text evidence="1">The sequence shown here is derived from an EMBL/GenBank/DDBJ whole genome shotgun (WGS) entry which is preliminary data.</text>
</comment>
<reference evidence="1" key="1">
    <citation type="submission" date="2021-02" db="EMBL/GenBank/DDBJ databases">
        <authorList>
            <consortium name="DOE Joint Genome Institute"/>
            <person name="Ahrendt S."/>
            <person name="Looney B.P."/>
            <person name="Miyauchi S."/>
            <person name="Morin E."/>
            <person name="Drula E."/>
            <person name="Courty P.E."/>
            <person name="Chicoki N."/>
            <person name="Fauchery L."/>
            <person name="Kohler A."/>
            <person name="Kuo A."/>
            <person name="Labutti K."/>
            <person name="Pangilinan J."/>
            <person name="Lipzen A."/>
            <person name="Riley R."/>
            <person name="Andreopoulos W."/>
            <person name="He G."/>
            <person name="Johnson J."/>
            <person name="Barry K.W."/>
            <person name="Grigoriev I.V."/>
            <person name="Nagy L."/>
            <person name="Hibbett D."/>
            <person name="Henrissat B."/>
            <person name="Matheny P.B."/>
            <person name="Labbe J."/>
            <person name="Martin F."/>
        </authorList>
    </citation>
    <scope>NUCLEOTIDE SEQUENCE</scope>
    <source>
        <strain evidence="1">EC-137</strain>
    </source>
</reference>
<name>A0ACB8Q7J7_9AGAM</name>
<evidence type="ECO:0000313" key="2">
    <source>
        <dbReference type="Proteomes" id="UP000814128"/>
    </source>
</evidence>
<protein>
    <submittedName>
        <fullName evidence="1">Uncharacterized protein</fullName>
    </submittedName>
</protein>
<evidence type="ECO:0000313" key="1">
    <source>
        <dbReference type="EMBL" id="KAI0027607.1"/>
    </source>
</evidence>
<proteinExistence type="predicted"/>
<keyword evidence="2" id="KW-1185">Reference proteome</keyword>